<evidence type="ECO:0000313" key="6">
    <source>
        <dbReference type="EMBL" id="OAA45875.1"/>
    </source>
</evidence>
<evidence type="ECO:0000256" key="2">
    <source>
        <dbReference type="ARBA" id="ARBA00022679"/>
    </source>
</evidence>
<dbReference type="InterPro" id="IPR029063">
    <property type="entry name" value="SAM-dependent_MTases_sf"/>
</dbReference>
<keyword evidence="7" id="KW-1185">Reference proteome</keyword>
<dbReference type="CDD" id="cd02440">
    <property type="entry name" value="AdoMet_MTases"/>
    <property type="match status" value="1"/>
</dbReference>
<dbReference type="Pfam" id="PF13649">
    <property type="entry name" value="Methyltransf_25"/>
    <property type="match status" value="1"/>
</dbReference>
<gene>
    <name evidence="6" type="ORF">BBO_03516</name>
</gene>
<dbReference type="Gene3D" id="3.40.50.150">
    <property type="entry name" value="Vaccinia Virus protein VP39"/>
    <property type="match status" value="1"/>
</dbReference>
<keyword evidence="1 6" id="KW-0489">Methyltransferase</keyword>
<keyword evidence="4" id="KW-0443">Lipid metabolism</keyword>
<evidence type="ECO:0000256" key="3">
    <source>
        <dbReference type="ARBA" id="ARBA00022691"/>
    </source>
</evidence>
<feature type="domain" description="Methyltransferase" evidence="5">
    <location>
        <begin position="99"/>
        <end position="200"/>
    </location>
</feature>
<dbReference type="InterPro" id="IPR041698">
    <property type="entry name" value="Methyltransf_25"/>
</dbReference>
<dbReference type="PANTHER" id="PTHR43667">
    <property type="entry name" value="CYCLOPROPANE-FATTY-ACYL-PHOSPHOLIPID SYNTHASE"/>
    <property type="match status" value="1"/>
</dbReference>
<dbReference type="EMBL" id="AZHA01000008">
    <property type="protein sequence ID" value="OAA45875.1"/>
    <property type="molecule type" value="Genomic_DNA"/>
</dbReference>
<dbReference type="SUPFAM" id="SSF53335">
    <property type="entry name" value="S-adenosyl-L-methionine-dependent methyltransferases"/>
    <property type="match status" value="1"/>
</dbReference>
<proteinExistence type="predicted"/>
<dbReference type="InterPro" id="IPR050723">
    <property type="entry name" value="CFA/CMAS"/>
</dbReference>
<dbReference type="GO" id="GO:0032259">
    <property type="term" value="P:methylation"/>
    <property type="evidence" value="ECO:0007669"/>
    <property type="project" value="UniProtKB-KW"/>
</dbReference>
<name>A0A167FXH9_9HYPO</name>
<dbReference type="GO" id="GO:0008168">
    <property type="term" value="F:methyltransferase activity"/>
    <property type="evidence" value="ECO:0007669"/>
    <property type="project" value="UniProtKB-KW"/>
</dbReference>
<dbReference type="AlphaFoldDB" id="A0A167FXH9"/>
<comment type="caution">
    <text evidence="6">The sequence shown here is derived from an EMBL/GenBank/DDBJ whole genome shotgun (WGS) entry which is preliminary data.</text>
</comment>
<keyword evidence="2 6" id="KW-0808">Transferase</keyword>
<evidence type="ECO:0000256" key="4">
    <source>
        <dbReference type="ARBA" id="ARBA00023098"/>
    </source>
</evidence>
<dbReference type="Proteomes" id="UP000076863">
    <property type="component" value="Unassembled WGS sequence"/>
</dbReference>
<keyword evidence="3" id="KW-0949">S-adenosyl-L-methionine</keyword>
<dbReference type="OrthoDB" id="66144at2759"/>
<sequence>MALSVPIHVVESDYSDLYQEAMLTYYDDPPEVWEKILGETLSFNGGLFSEQELAAGLQPGPVGASELRGINRQLELAGLLLDPSGIGALLIQARPLKRILDLGCGWGVLTKHLAKTFPDCPRVDAANLSLPQLRYCADKLPMDLAHRVNLYQCNAQDVNRLPDPETAYDFVFVRGVWFHCLPAVFEASVARVAQRMAPGGILLLSDPLYRDEASKHLPITKSLESTEEIGTEHHKTPEYYTSVLRNNGFEIQDMRVLPSNAELIHWFLTLQLNIEQNFPEYPRGVSAAVRRLHDFAESFTNKVAAGQVSMYSVVARRMAV</sequence>
<organism evidence="6 7">
    <name type="scientific">Beauveria brongniartii RCEF 3172</name>
    <dbReference type="NCBI Taxonomy" id="1081107"/>
    <lineage>
        <taxon>Eukaryota</taxon>
        <taxon>Fungi</taxon>
        <taxon>Dikarya</taxon>
        <taxon>Ascomycota</taxon>
        <taxon>Pezizomycotina</taxon>
        <taxon>Sordariomycetes</taxon>
        <taxon>Hypocreomycetidae</taxon>
        <taxon>Hypocreales</taxon>
        <taxon>Cordycipitaceae</taxon>
        <taxon>Beauveria</taxon>
        <taxon>Beauveria brongniartii</taxon>
    </lineage>
</organism>
<evidence type="ECO:0000259" key="5">
    <source>
        <dbReference type="Pfam" id="PF13649"/>
    </source>
</evidence>
<dbReference type="PANTHER" id="PTHR43667:SF1">
    <property type="entry name" value="CYCLOPROPANE-FATTY-ACYL-PHOSPHOLIPID SYNTHASE"/>
    <property type="match status" value="1"/>
</dbReference>
<dbReference type="GO" id="GO:0006629">
    <property type="term" value="P:lipid metabolic process"/>
    <property type="evidence" value="ECO:0007669"/>
    <property type="project" value="UniProtKB-KW"/>
</dbReference>
<accession>A0A167FXH9</accession>
<evidence type="ECO:0000256" key="1">
    <source>
        <dbReference type="ARBA" id="ARBA00022603"/>
    </source>
</evidence>
<reference evidence="6 7" key="1">
    <citation type="journal article" date="2016" name="Genome Biol. Evol.">
        <title>Divergent and convergent evolution of fungal pathogenicity.</title>
        <authorList>
            <person name="Shang Y."/>
            <person name="Xiao G."/>
            <person name="Zheng P."/>
            <person name="Cen K."/>
            <person name="Zhan S."/>
            <person name="Wang C."/>
        </authorList>
    </citation>
    <scope>NUCLEOTIDE SEQUENCE [LARGE SCALE GENOMIC DNA]</scope>
    <source>
        <strain evidence="6 7">RCEF 3172</strain>
    </source>
</reference>
<protein>
    <submittedName>
        <fullName evidence="6">Methyltransferase type 12</fullName>
    </submittedName>
</protein>
<evidence type="ECO:0000313" key="7">
    <source>
        <dbReference type="Proteomes" id="UP000076863"/>
    </source>
</evidence>